<evidence type="ECO:0000256" key="1">
    <source>
        <dbReference type="ARBA" id="ARBA00002123"/>
    </source>
</evidence>
<sequence length="421" mass="41414">MLGRTSLLRSTGLLRTLATATTTTTKTAAAASAGAKASAVQTTTLDNGVKIVALPRDGPLASVGLVVGVGSAANAPVGSAALLASAVFSGTAKRSNVLQVRKLEATGASVSSRLTRDALAIHAHVVDDKAGNALALMADGLVNCTFDAHDVADALETLAASPVEPEQAAADALFGTAFRYRGLGAPLAFTDAAKASLSPEAIADFAAAAVTPANVVVTGVGMDADALAAMAEPVLGGLAANEATAAVAAVSAPYTGGEFVAPLNGSGHAHGVVAFPVPGRASPAAFASMVAAELVGETAPFYVNNEVSLLGAFFDGEDVAPAVAALKAAAKPDADALKAAKSRAKAAFLMSLESNQTALAFLGDAITASGSVLAPADVVKAIDAVDASAVAAVFKDAFAAKPTLLAVSDNLPAYADVVKAL</sequence>
<dbReference type="GO" id="GO:0005739">
    <property type="term" value="C:mitochondrion"/>
    <property type="evidence" value="ECO:0007669"/>
    <property type="project" value="TreeGrafter"/>
</dbReference>
<reference evidence="6 7" key="1">
    <citation type="submission" date="2010-05" db="EMBL/GenBank/DDBJ databases">
        <title>The Genome Sequence of Thecamonas trahens ATCC 50062.</title>
        <authorList>
            <consortium name="The Broad Institute Genome Sequencing Platform"/>
            <person name="Russ C."/>
            <person name="Cuomo C."/>
            <person name="Shea T."/>
            <person name="Young S.K."/>
            <person name="Zeng Q."/>
            <person name="Koehrsen M."/>
            <person name="Haas B."/>
            <person name="Borodovsky M."/>
            <person name="Guigo R."/>
            <person name="Alvarado L."/>
            <person name="Berlin A."/>
            <person name="Bochicchio J."/>
            <person name="Borenstein D."/>
            <person name="Chapman S."/>
            <person name="Chen Z."/>
            <person name="Freedman E."/>
            <person name="Gellesch M."/>
            <person name="Goldberg J."/>
            <person name="Griggs A."/>
            <person name="Gujja S."/>
            <person name="Heilman E."/>
            <person name="Heiman D."/>
            <person name="Hepburn T."/>
            <person name="Howarth C."/>
            <person name="Jen D."/>
            <person name="Larson L."/>
            <person name="Mehta T."/>
            <person name="Park D."/>
            <person name="Pearson M."/>
            <person name="Roberts A."/>
            <person name="Saif S."/>
            <person name="Shenoy N."/>
            <person name="Sisk P."/>
            <person name="Stolte C."/>
            <person name="Sykes S."/>
            <person name="Thomson T."/>
            <person name="Walk T."/>
            <person name="White J."/>
            <person name="Yandava C."/>
            <person name="Burger G."/>
            <person name="Gray M.W."/>
            <person name="Holland P.W.H."/>
            <person name="King N."/>
            <person name="Lang F.B.F."/>
            <person name="Roger A.J."/>
            <person name="Ruiz-Trillo I."/>
            <person name="Lander E."/>
            <person name="Nusbaum C."/>
        </authorList>
    </citation>
    <scope>NUCLEOTIDE SEQUENCE [LARGE SCALE GENOMIC DNA]</scope>
    <source>
        <strain evidence="6 7">ATCC 50062</strain>
    </source>
</reference>
<dbReference type="InterPro" id="IPR007863">
    <property type="entry name" value="Peptidase_M16_C"/>
</dbReference>
<feature type="domain" description="Peptidase M16 N-terminal" evidence="4">
    <location>
        <begin position="57"/>
        <end position="189"/>
    </location>
</feature>
<evidence type="ECO:0000313" key="7">
    <source>
        <dbReference type="Proteomes" id="UP000054408"/>
    </source>
</evidence>
<comment type="function">
    <text evidence="1">Substrate recognition and binding subunit of the essential mitochondrial processing protease (MPP), which cleaves the mitochondrial sequence off newly imported precursors proteins.</text>
</comment>
<dbReference type="AlphaFoldDB" id="A0A0L0DVU8"/>
<dbReference type="OMA" id="APKFALY"/>
<organism evidence="6 7">
    <name type="scientific">Thecamonas trahens ATCC 50062</name>
    <dbReference type="NCBI Taxonomy" id="461836"/>
    <lineage>
        <taxon>Eukaryota</taxon>
        <taxon>Apusozoa</taxon>
        <taxon>Apusomonadida</taxon>
        <taxon>Apusomonadidae</taxon>
        <taxon>Thecamonas</taxon>
    </lineage>
</organism>
<keyword evidence="3" id="KW-0732">Signal</keyword>
<dbReference type="Pfam" id="PF00675">
    <property type="entry name" value="Peptidase_M16"/>
    <property type="match status" value="1"/>
</dbReference>
<dbReference type="eggNOG" id="KOG2067">
    <property type="taxonomic scope" value="Eukaryota"/>
</dbReference>
<dbReference type="GeneID" id="25562001"/>
<evidence type="ECO:0000256" key="2">
    <source>
        <dbReference type="ARBA" id="ARBA00007261"/>
    </source>
</evidence>
<dbReference type="Gene3D" id="3.30.830.10">
    <property type="entry name" value="Metalloenzyme, LuxS/M16 peptidase-like"/>
    <property type="match status" value="2"/>
</dbReference>
<evidence type="ECO:0000259" key="5">
    <source>
        <dbReference type="Pfam" id="PF05193"/>
    </source>
</evidence>
<dbReference type="InterPro" id="IPR011765">
    <property type="entry name" value="Pept_M16_N"/>
</dbReference>
<keyword evidence="7" id="KW-1185">Reference proteome</keyword>
<dbReference type="PANTHER" id="PTHR11851:SF49">
    <property type="entry name" value="MITOCHONDRIAL-PROCESSING PEPTIDASE SUBUNIT ALPHA"/>
    <property type="match status" value="1"/>
</dbReference>
<feature type="signal peptide" evidence="3">
    <location>
        <begin position="1"/>
        <end position="18"/>
    </location>
</feature>
<dbReference type="EMBL" id="GL349441">
    <property type="protein sequence ID" value="KNC56345.1"/>
    <property type="molecule type" value="Genomic_DNA"/>
</dbReference>
<dbReference type="InterPro" id="IPR050361">
    <property type="entry name" value="MPP/UQCRC_Complex"/>
</dbReference>
<evidence type="ECO:0000259" key="4">
    <source>
        <dbReference type="Pfam" id="PF00675"/>
    </source>
</evidence>
<gene>
    <name evidence="6" type="ORF">AMSG_02316</name>
</gene>
<dbReference type="RefSeq" id="XP_013760862.1">
    <property type="nucleotide sequence ID" value="XM_013905408.1"/>
</dbReference>
<dbReference type="InterPro" id="IPR011249">
    <property type="entry name" value="Metalloenz_LuxS/M16"/>
</dbReference>
<dbReference type="STRING" id="461836.A0A0L0DVU8"/>
<feature type="domain" description="Peptidase M16 C-terminal" evidence="5">
    <location>
        <begin position="196"/>
        <end position="300"/>
    </location>
</feature>
<name>A0A0L0DVU8_THETB</name>
<accession>A0A0L0DVU8</accession>
<dbReference type="OrthoDB" id="10251424at2759"/>
<dbReference type="Proteomes" id="UP000054408">
    <property type="component" value="Unassembled WGS sequence"/>
</dbReference>
<dbReference type="GO" id="GO:0006627">
    <property type="term" value="P:protein processing involved in protein targeting to mitochondrion"/>
    <property type="evidence" value="ECO:0007669"/>
    <property type="project" value="TreeGrafter"/>
</dbReference>
<dbReference type="SUPFAM" id="SSF63411">
    <property type="entry name" value="LuxS/MPP-like metallohydrolase"/>
    <property type="match status" value="2"/>
</dbReference>
<dbReference type="PANTHER" id="PTHR11851">
    <property type="entry name" value="METALLOPROTEASE"/>
    <property type="match status" value="1"/>
</dbReference>
<proteinExistence type="inferred from homology"/>
<comment type="similarity">
    <text evidence="2">Belongs to the peptidase M16 family.</text>
</comment>
<evidence type="ECO:0000313" key="6">
    <source>
        <dbReference type="EMBL" id="KNC56345.1"/>
    </source>
</evidence>
<evidence type="ECO:0000256" key="3">
    <source>
        <dbReference type="SAM" id="SignalP"/>
    </source>
</evidence>
<dbReference type="Pfam" id="PF05193">
    <property type="entry name" value="Peptidase_M16_C"/>
    <property type="match status" value="1"/>
</dbReference>
<dbReference type="GO" id="GO:0046872">
    <property type="term" value="F:metal ion binding"/>
    <property type="evidence" value="ECO:0007669"/>
    <property type="project" value="InterPro"/>
</dbReference>
<protein>
    <submittedName>
        <fullName evidence="6">Uncharacterized protein</fullName>
    </submittedName>
</protein>
<feature type="chain" id="PRO_5005537939" evidence="3">
    <location>
        <begin position="19"/>
        <end position="421"/>
    </location>
</feature>